<keyword evidence="2" id="KW-1185">Reference proteome</keyword>
<dbReference type="Proteomes" id="UP000676310">
    <property type="component" value="Unassembled WGS sequence"/>
</dbReference>
<dbReference type="GeneID" id="67022092"/>
<organism evidence="1 2">
    <name type="scientific">Alternaria atra</name>
    <dbReference type="NCBI Taxonomy" id="119953"/>
    <lineage>
        <taxon>Eukaryota</taxon>
        <taxon>Fungi</taxon>
        <taxon>Dikarya</taxon>
        <taxon>Ascomycota</taxon>
        <taxon>Pezizomycotina</taxon>
        <taxon>Dothideomycetes</taxon>
        <taxon>Pleosporomycetidae</taxon>
        <taxon>Pleosporales</taxon>
        <taxon>Pleosporineae</taxon>
        <taxon>Pleosporaceae</taxon>
        <taxon>Alternaria</taxon>
        <taxon>Alternaria sect. Ulocladioides</taxon>
    </lineage>
</organism>
<sequence>MICYKRFYEGEGKKKSVPNPPPDKVMKDTISGLGAYNDQIKKVSMMTSELYAKKTSENQHLWDDLDDAVNKIKKAREGDHGFPYAIDNAKEKFKDVLEIKTEDLGENPGSGEKWEKVDWKETWEEARSNGFEKKDLNQRFREYFDGFYGKESKSKAPRSHIAVIRSFKRAQDRAKKCRQKPAPES</sequence>
<dbReference type="AlphaFoldDB" id="A0A8J2I919"/>
<gene>
    <name evidence="1" type="ORF">ALTATR162_LOCUS9828</name>
</gene>
<evidence type="ECO:0000313" key="2">
    <source>
        <dbReference type="Proteomes" id="UP000676310"/>
    </source>
</evidence>
<proteinExistence type="predicted"/>
<dbReference type="EMBL" id="CAJRGZ010000027">
    <property type="protein sequence ID" value="CAG5181775.1"/>
    <property type="molecule type" value="Genomic_DNA"/>
</dbReference>
<reference evidence="1" key="1">
    <citation type="submission" date="2021-05" db="EMBL/GenBank/DDBJ databases">
        <authorList>
            <person name="Stam R."/>
        </authorList>
    </citation>
    <scope>NUCLEOTIDE SEQUENCE</scope>
    <source>
        <strain evidence="1">CS162</strain>
    </source>
</reference>
<accession>A0A8J2I919</accession>
<comment type="caution">
    <text evidence="1">The sequence shown here is derived from an EMBL/GenBank/DDBJ whole genome shotgun (WGS) entry which is preliminary data.</text>
</comment>
<evidence type="ECO:0000313" key="1">
    <source>
        <dbReference type="EMBL" id="CAG5181775.1"/>
    </source>
</evidence>
<dbReference type="RefSeq" id="XP_043173399.1">
    <property type="nucleotide sequence ID" value="XM_043317464.1"/>
</dbReference>
<protein>
    <submittedName>
        <fullName evidence="1">Uncharacterized protein</fullName>
    </submittedName>
</protein>
<name>A0A8J2I919_9PLEO</name>